<dbReference type="EMBL" id="QXRZ01000002">
    <property type="protein sequence ID" value="RIL43909.1"/>
    <property type="molecule type" value="Genomic_DNA"/>
</dbReference>
<protein>
    <submittedName>
        <fullName evidence="3">Uncharacterized protein</fullName>
    </submittedName>
</protein>
<gene>
    <name evidence="3" type="ORF">BUZ01_04585</name>
    <name evidence="2" type="ORF">SGA02_16700</name>
</gene>
<reference evidence="3 4" key="1">
    <citation type="journal article" date="2016" name="Front. Microbiol.">
        <title>Comprehensive Phylogenetic Analysis of Bovine Non-aureus Staphylococci Species Based on Whole-Genome Sequencing.</title>
        <authorList>
            <person name="Naushad S."/>
            <person name="Barkema H.W."/>
            <person name="Luby C."/>
            <person name="Condas L.A."/>
            <person name="Nobrega D.B."/>
            <person name="Carson D.A."/>
            <person name="De Buck J."/>
        </authorList>
    </citation>
    <scope>NUCLEOTIDE SEQUENCE [LARGE SCALE GENOMIC DNA]</scope>
    <source>
        <strain evidence="3 4">SNUC 1388</strain>
    </source>
</reference>
<evidence type="ECO:0000313" key="3">
    <source>
        <dbReference type="EMBL" id="RIL43909.1"/>
    </source>
</evidence>
<reference evidence="2 5" key="2">
    <citation type="submission" date="2019-07" db="EMBL/GenBank/DDBJ databases">
        <title>Whole genome shotgun sequence of Staphylococcus gallinarum NBRC 109767.</title>
        <authorList>
            <person name="Hosoyama A."/>
            <person name="Uohara A."/>
            <person name="Ohji S."/>
            <person name="Ichikawa N."/>
        </authorList>
    </citation>
    <scope>NUCLEOTIDE SEQUENCE [LARGE SCALE GENOMIC DNA]</scope>
    <source>
        <strain evidence="2 5">NBRC 109767</strain>
    </source>
</reference>
<organism evidence="3 4">
    <name type="scientific">Staphylococcus gallinarum</name>
    <dbReference type="NCBI Taxonomy" id="1293"/>
    <lineage>
        <taxon>Bacteria</taxon>
        <taxon>Bacillati</taxon>
        <taxon>Bacillota</taxon>
        <taxon>Bacilli</taxon>
        <taxon>Bacillales</taxon>
        <taxon>Staphylococcaceae</taxon>
        <taxon>Staphylococcus</taxon>
    </lineage>
</organism>
<feature type="transmembrane region" description="Helical" evidence="1">
    <location>
        <begin position="33"/>
        <end position="53"/>
    </location>
</feature>
<comment type="caution">
    <text evidence="3">The sequence shown here is derived from an EMBL/GenBank/DDBJ whole genome shotgun (WGS) entry which is preliminary data.</text>
</comment>
<dbReference type="RefSeq" id="WP_042739266.1">
    <property type="nucleotide sequence ID" value="NZ_JAHNUU010000006.1"/>
</dbReference>
<sequence length="60" mass="6942">MNKRYVKVLFLYSFSTLIPTLLLNEKCMSNHGFKWFTRTLAGYGIFAYGLKVLSKFKANA</sequence>
<dbReference type="OrthoDB" id="2403610at2"/>
<evidence type="ECO:0000256" key="1">
    <source>
        <dbReference type="SAM" id="Phobius"/>
    </source>
</evidence>
<dbReference type="AlphaFoldDB" id="A0A0D0SFX8"/>
<dbReference type="Proteomes" id="UP000321057">
    <property type="component" value="Unassembled WGS sequence"/>
</dbReference>
<evidence type="ECO:0000313" key="5">
    <source>
        <dbReference type="Proteomes" id="UP000321057"/>
    </source>
</evidence>
<dbReference type="Proteomes" id="UP000283576">
    <property type="component" value="Unassembled WGS sequence"/>
</dbReference>
<keyword evidence="5" id="KW-1185">Reference proteome</keyword>
<accession>A0A0D0SFX8</accession>
<evidence type="ECO:0000313" key="2">
    <source>
        <dbReference type="EMBL" id="GEQ05842.1"/>
    </source>
</evidence>
<keyword evidence="1" id="KW-1133">Transmembrane helix</keyword>
<proteinExistence type="predicted"/>
<dbReference type="EMBL" id="BKAX01000004">
    <property type="protein sequence ID" value="GEQ05842.1"/>
    <property type="molecule type" value="Genomic_DNA"/>
</dbReference>
<keyword evidence="1" id="KW-0812">Transmembrane</keyword>
<keyword evidence="1" id="KW-0472">Membrane</keyword>
<name>A0A0D0SFX8_STAGA</name>
<evidence type="ECO:0000313" key="4">
    <source>
        <dbReference type="Proteomes" id="UP000283576"/>
    </source>
</evidence>